<dbReference type="SUPFAM" id="SSF53474">
    <property type="entry name" value="alpha/beta-Hydrolases"/>
    <property type="match status" value="1"/>
</dbReference>
<accession>A0A8J3UTD7</accession>
<evidence type="ECO:0000313" key="6">
    <source>
        <dbReference type="Proteomes" id="UP000605992"/>
    </source>
</evidence>
<feature type="binding site" evidence="2">
    <location>
        <position position="91"/>
    </location>
    <ligand>
        <name>substrate</name>
    </ligand>
</feature>
<dbReference type="InterPro" id="IPR008391">
    <property type="entry name" value="AXE1_dom"/>
</dbReference>
<keyword evidence="6" id="KW-1185">Reference proteome</keyword>
<feature type="active site" description="Nucleophile" evidence="1">
    <location>
        <position position="186"/>
    </location>
</feature>
<evidence type="ECO:0000256" key="3">
    <source>
        <dbReference type="SAM" id="MobiDB-lite"/>
    </source>
</evidence>
<comment type="caution">
    <text evidence="5">The sequence shown here is derived from an EMBL/GenBank/DDBJ whole genome shotgun (WGS) entry which is preliminary data.</text>
</comment>
<dbReference type="AlphaFoldDB" id="A0A8J3UTD7"/>
<dbReference type="Gene3D" id="3.40.50.1820">
    <property type="entry name" value="alpha/beta hydrolase"/>
    <property type="match status" value="1"/>
</dbReference>
<protein>
    <submittedName>
        <fullName evidence="5">Cephalosporin-C deacetylase</fullName>
    </submittedName>
</protein>
<dbReference type="Pfam" id="PF05448">
    <property type="entry name" value="AXE1"/>
    <property type="match status" value="1"/>
</dbReference>
<dbReference type="InterPro" id="IPR039069">
    <property type="entry name" value="CE7"/>
</dbReference>
<evidence type="ECO:0000259" key="4">
    <source>
        <dbReference type="Pfam" id="PF05448"/>
    </source>
</evidence>
<feature type="active site" description="Charge relay system" evidence="1">
    <location>
        <position position="272"/>
    </location>
</feature>
<dbReference type="GO" id="GO:0052689">
    <property type="term" value="F:carboxylic ester hydrolase activity"/>
    <property type="evidence" value="ECO:0007669"/>
    <property type="project" value="TreeGrafter"/>
</dbReference>
<evidence type="ECO:0000256" key="1">
    <source>
        <dbReference type="PIRSR" id="PIRSR639069-1"/>
    </source>
</evidence>
<evidence type="ECO:0000313" key="5">
    <source>
        <dbReference type="EMBL" id="GII51684.1"/>
    </source>
</evidence>
<dbReference type="GO" id="GO:0005976">
    <property type="term" value="P:polysaccharide metabolic process"/>
    <property type="evidence" value="ECO:0007669"/>
    <property type="project" value="TreeGrafter"/>
</dbReference>
<dbReference type="InterPro" id="IPR029058">
    <property type="entry name" value="AB_hydrolase_fold"/>
</dbReference>
<sequence length="324" mass="35403">MFVDLPLDQLRTYLPERREPEDFDAFWDRTLAEARAHELKAVFSPHETDLSLIEVADVTFAGFGGHPIKGWFLKPATAARDLPCVVQYIGYNGGRGLPHDWLTWPAAGYATFVMDTRGQGAGWRTGDTPDPVPGSGPETPGKLTQGVFDPEAYYYRRLLTDVVRAVEAARTHPSVDPEKIIVSGGSQGGAMALAAAALVPGVSYAFIDVPFMSHIRRAAEITDEDPYAELGRFCAVHRTRIDDVFATLDYFDGMNFAVRAQAPALFSVGLRDGVTPASTVFAAYNHYAGPKDIAVWPFNGHEGGQTQQTVQQLSIAREIFGRPA</sequence>
<feature type="region of interest" description="Disordered" evidence="3">
    <location>
        <begin position="124"/>
        <end position="143"/>
    </location>
</feature>
<dbReference type="PANTHER" id="PTHR40111">
    <property type="entry name" value="CEPHALOSPORIN-C DEACETYLASE"/>
    <property type="match status" value="1"/>
</dbReference>
<name>A0A8J3UTD7_9ACTN</name>
<gene>
    <name evidence="5" type="primary">axeA</name>
    <name evidence="5" type="ORF">Pth03_00730</name>
</gene>
<dbReference type="RefSeq" id="WP_203942009.1">
    <property type="nucleotide sequence ID" value="NZ_BOOR01000002.1"/>
</dbReference>
<evidence type="ECO:0000256" key="2">
    <source>
        <dbReference type="PIRSR" id="PIRSR639069-2"/>
    </source>
</evidence>
<dbReference type="PANTHER" id="PTHR40111:SF1">
    <property type="entry name" value="CEPHALOSPORIN-C DEACETYLASE"/>
    <property type="match status" value="1"/>
</dbReference>
<organism evidence="5 6">
    <name type="scientific">Planotetraspora thailandica</name>
    <dbReference type="NCBI Taxonomy" id="487172"/>
    <lineage>
        <taxon>Bacteria</taxon>
        <taxon>Bacillati</taxon>
        <taxon>Actinomycetota</taxon>
        <taxon>Actinomycetes</taxon>
        <taxon>Streptosporangiales</taxon>
        <taxon>Streptosporangiaceae</taxon>
        <taxon>Planotetraspora</taxon>
    </lineage>
</organism>
<feature type="active site" description="Charge relay system" evidence="1">
    <location>
        <position position="301"/>
    </location>
</feature>
<dbReference type="EMBL" id="BOOR01000002">
    <property type="protein sequence ID" value="GII51684.1"/>
    <property type="molecule type" value="Genomic_DNA"/>
</dbReference>
<feature type="domain" description="Acetyl xylan esterase" evidence="4">
    <location>
        <begin position="2"/>
        <end position="314"/>
    </location>
</feature>
<dbReference type="Proteomes" id="UP000605992">
    <property type="component" value="Unassembled WGS sequence"/>
</dbReference>
<proteinExistence type="predicted"/>
<reference evidence="5" key="1">
    <citation type="submission" date="2021-01" db="EMBL/GenBank/DDBJ databases">
        <title>Whole genome shotgun sequence of Planotetraspora thailandica NBRC 104271.</title>
        <authorList>
            <person name="Komaki H."/>
            <person name="Tamura T."/>
        </authorList>
    </citation>
    <scope>NUCLEOTIDE SEQUENCE</scope>
    <source>
        <strain evidence="5">NBRC 104271</strain>
    </source>
</reference>